<evidence type="ECO:0000313" key="8">
    <source>
        <dbReference type="EMBL" id="CAE0592460.1"/>
    </source>
</evidence>
<accession>A0A7S3X3J1</accession>
<evidence type="ECO:0000256" key="5">
    <source>
        <dbReference type="ARBA" id="ARBA00023065"/>
    </source>
</evidence>
<proteinExistence type="predicted"/>
<dbReference type="GO" id="GO:0005254">
    <property type="term" value="F:chloride channel activity"/>
    <property type="evidence" value="ECO:0007669"/>
    <property type="project" value="InterPro"/>
</dbReference>
<keyword evidence="3 7" id="KW-0812">Transmembrane</keyword>
<dbReference type="GO" id="GO:0016020">
    <property type="term" value="C:membrane"/>
    <property type="evidence" value="ECO:0007669"/>
    <property type="project" value="UniProtKB-SubCell"/>
</dbReference>
<dbReference type="AlphaFoldDB" id="A0A7S3X3J1"/>
<gene>
    <name evidence="8" type="ORF">EHUX00137_LOCUS43270</name>
</gene>
<protein>
    <recommendedName>
        <fullName evidence="9">Bestrophin homolog</fullName>
    </recommendedName>
</protein>
<keyword evidence="6 7" id="KW-0472">Membrane</keyword>
<keyword evidence="2" id="KW-0813">Transport</keyword>
<dbReference type="InterPro" id="IPR044669">
    <property type="entry name" value="YneE/VCCN1/2-like"/>
</dbReference>
<evidence type="ECO:0000256" key="1">
    <source>
        <dbReference type="ARBA" id="ARBA00004141"/>
    </source>
</evidence>
<sequence length="240" mass="26700">MLSCNVSETLTINAGADHEKKATTKFRYELVRLLNLSFYCYTLMLKGLKLVTPPASLIPLEGGVMEAEVLSVVSCPTAMVCKWITSLLEEQRQAARITDQQVSVMTTELIKLMKVYQDTHGLQFTPMPAMLNGFSYFFVVVWVYSMAPVIAMMEMHDNGDLNNEGFGLGLAFSFFLALFYFGLYEAGKIIEQPLAGVVDLLPIDEMGHTLSDDLSNLVDDPNDEVPVFLPRPPDARNGKI</sequence>
<dbReference type="Pfam" id="PF25539">
    <property type="entry name" value="Bestrophin_2"/>
    <property type="match status" value="1"/>
</dbReference>
<keyword evidence="5" id="KW-0406">Ion transport</keyword>
<comment type="subcellular location">
    <subcellularLocation>
        <location evidence="1">Membrane</location>
        <topology evidence="1">Multi-pass membrane protein</topology>
    </subcellularLocation>
</comment>
<reference evidence="8" key="1">
    <citation type="submission" date="2021-01" db="EMBL/GenBank/DDBJ databases">
        <authorList>
            <person name="Corre E."/>
            <person name="Pelletier E."/>
            <person name="Niang G."/>
            <person name="Scheremetjew M."/>
            <person name="Finn R."/>
            <person name="Kale V."/>
            <person name="Holt S."/>
            <person name="Cochrane G."/>
            <person name="Meng A."/>
            <person name="Brown T."/>
            <person name="Cohen L."/>
        </authorList>
    </citation>
    <scope>NUCLEOTIDE SEQUENCE</scope>
    <source>
        <strain evidence="8">379</strain>
    </source>
</reference>
<evidence type="ECO:0000256" key="2">
    <source>
        <dbReference type="ARBA" id="ARBA00022448"/>
    </source>
</evidence>
<evidence type="ECO:0000256" key="4">
    <source>
        <dbReference type="ARBA" id="ARBA00022989"/>
    </source>
</evidence>
<keyword evidence="4 7" id="KW-1133">Transmembrane helix</keyword>
<feature type="transmembrane region" description="Helical" evidence="7">
    <location>
        <begin position="134"/>
        <end position="153"/>
    </location>
</feature>
<organism evidence="8">
    <name type="scientific">Emiliania huxleyi</name>
    <name type="common">Coccolithophore</name>
    <name type="synonym">Pontosphaera huxleyi</name>
    <dbReference type="NCBI Taxonomy" id="2903"/>
    <lineage>
        <taxon>Eukaryota</taxon>
        <taxon>Haptista</taxon>
        <taxon>Haptophyta</taxon>
        <taxon>Prymnesiophyceae</taxon>
        <taxon>Isochrysidales</taxon>
        <taxon>Noelaerhabdaceae</taxon>
        <taxon>Emiliania</taxon>
    </lineage>
</organism>
<evidence type="ECO:0008006" key="9">
    <source>
        <dbReference type="Google" id="ProtNLM"/>
    </source>
</evidence>
<evidence type="ECO:0000256" key="3">
    <source>
        <dbReference type="ARBA" id="ARBA00022692"/>
    </source>
</evidence>
<name>A0A7S3X3J1_EMIHU</name>
<dbReference type="EMBL" id="HBIR01055552">
    <property type="protein sequence ID" value="CAE0592460.1"/>
    <property type="molecule type" value="Transcribed_RNA"/>
</dbReference>
<feature type="transmembrane region" description="Helical" evidence="7">
    <location>
        <begin position="165"/>
        <end position="184"/>
    </location>
</feature>
<evidence type="ECO:0000256" key="7">
    <source>
        <dbReference type="SAM" id="Phobius"/>
    </source>
</evidence>
<evidence type="ECO:0000256" key="6">
    <source>
        <dbReference type="ARBA" id="ARBA00023136"/>
    </source>
</evidence>